<dbReference type="InterPro" id="IPR033989">
    <property type="entry name" value="CD209-like_CTLD"/>
</dbReference>
<keyword evidence="5" id="KW-0472">Membrane</keyword>
<dbReference type="OrthoDB" id="6337382at2759"/>
<proteinExistence type="predicted"/>
<dbReference type="PANTHER" id="PTHR22803">
    <property type="entry name" value="MANNOSE, PHOSPHOLIPASE, LECTIN RECEPTOR RELATED"/>
    <property type="match status" value="1"/>
</dbReference>
<dbReference type="Gene3D" id="3.10.100.10">
    <property type="entry name" value="Mannose-Binding Protein A, subunit A"/>
    <property type="match status" value="1"/>
</dbReference>
<dbReference type="Proteomes" id="UP001044222">
    <property type="component" value="Unassembled WGS sequence"/>
</dbReference>
<dbReference type="GO" id="GO:0030246">
    <property type="term" value="F:carbohydrate binding"/>
    <property type="evidence" value="ECO:0007669"/>
    <property type="project" value="UniProtKB-KW"/>
</dbReference>
<dbReference type="OMA" id="CSHPLKW"/>
<evidence type="ECO:0000256" key="1">
    <source>
        <dbReference type="ARBA" id="ARBA00022734"/>
    </source>
</evidence>
<dbReference type="SUPFAM" id="SSF56436">
    <property type="entry name" value="C-type lectin-like"/>
    <property type="match status" value="1"/>
</dbReference>
<keyword evidence="3" id="KW-0175">Coiled coil</keyword>
<dbReference type="Pfam" id="PF00059">
    <property type="entry name" value="Lectin_C"/>
    <property type="match status" value="1"/>
</dbReference>
<keyword evidence="5" id="KW-1133">Transmembrane helix</keyword>
<evidence type="ECO:0000256" key="3">
    <source>
        <dbReference type="SAM" id="Coils"/>
    </source>
</evidence>
<gene>
    <name evidence="7" type="ORF">ANANG_G00106660</name>
</gene>
<organism evidence="7 8">
    <name type="scientific">Anguilla anguilla</name>
    <name type="common">European freshwater eel</name>
    <name type="synonym">Muraena anguilla</name>
    <dbReference type="NCBI Taxonomy" id="7936"/>
    <lineage>
        <taxon>Eukaryota</taxon>
        <taxon>Metazoa</taxon>
        <taxon>Chordata</taxon>
        <taxon>Craniata</taxon>
        <taxon>Vertebrata</taxon>
        <taxon>Euteleostomi</taxon>
        <taxon>Actinopterygii</taxon>
        <taxon>Neopterygii</taxon>
        <taxon>Teleostei</taxon>
        <taxon>Anguilliformes</taxon>
        <taxon>Anguillidae</taxon>
        <taxon>Anguilla</taxon>
    </lineage>
</organism>
<dbReference type="PROSITE" id="PS00615">
    <property type="entry name" value="C_TYPE_LECTIN_1"/>
    <property type="match status" value="1"/>
</dbReference>
<evidence type="ECO:0000313" key="8">
    <source>
        <dbReference type="Proteomes" id="UP001044222"/>
    </source>
</evidence>
<evidence type="ECO:0000256" key="2">
    <source>
        <dbReference type="ARBA" id="ARBA00023157"/>
    </source>
</evidence>
<dbReference type="SMART" id="SM00034">
    <property type="entry name" value="CLECT"/>
    <property type="match status" value="1"/>
</dbReference>
<comment type="caution">
    <text evidence="7">The sequence shown here is derived from an EMBL/GenBank/DDBJ whole genome shotgun (WGS) entry which is preliminary data.</text>
</comment>
<evidence type="ECO:0000259" key="6">
    <source>
        <dbReference type="PROSITE" id="PS50041"/>
    </source>
</evidence>
<feature type="domain" description="C-type lectin" evidence="6">
    <location>
        <begin position="166"/>
        <end position="295"/>
    </location>
</feature>
<feature type="transmembrane region" description="Helical" evidence="5">
    <location>
        <begin position="39"/>
        <end position="63"/>
    </location>
</feature>
<keyword evidence="8" id="KW-1185">Reference proteome</keyword>
<dbReference type="PROSITE" id="PS50041">
    <property type="entry name" value="C_TYPE_LECTIN_2"/>
    <property type="match status" value="1"/>
</dbReference>
<dbReference type="InterPro" id="IPR016186">
    <property type="entry name" value="C-type_lectin-like/link_sf"/>
</dbReference>
<sequence length="301" mass="34536">MHNKLTNEDDNELHPPHGCPKIRDKVSMVRDINGPSNQIYRLSAMILGILCAVLMAVIIGLCISYKGLSEKHIFLSQNSSVANSNLKQLLGNYDLLTTVLMKVQTSYQETVNARDSMQRERDRDRQEKELLQEHKKDLMNEQTKLQTRVTALEKNCERCPAGWELLHSSCYFFPPTDAGQKLTWQQSREECKKSGADLAEIDSQEKQEFISRILNGKRRRPGHTYTSGYWIGLRDVETEGVWKWLNGTALTQGYWFDGEPNDSGSEDCAATYPYDIPLKTWNDAPCDFVLKWICEIKLQEP</sequence>
<reference evidence="7" key="1">
    <citation type="submission" date="2021-01" db="EMBL/GenBank/DDBJ databases">
        <title>A chromosome-scale assembly of European eel, Anguilla anguilla.</title>
        <authorList>
            <person name="Henkel C."/>
            <person name="Jong-Raadsen S.A."/>
            <person name="Dufour S."/>
            <person name="Weltzien F.-A."/>
            <person name="Palstra A.P."/>
            <person name="Pelster B."/>
            <person name="Spaink H.P."/>
            <person name="Van Den Thillart G.E."/>
            <person name="Jansen H."/>
            <person name="Zahm M."/>
            <person name="Klopp C."/>
            <person name="Cedric C."/>
            <person name="Louis A."/>
            <person name="Berthelot C."/>
            <person name="Parey E."/>
            <person name="Roest Crollius H."/>
            <person name="Montfort J."/>
            <person name="Robinson-Rechavi M."/>
            <person name="Bucao C."/>
            <person name="Bouchez O."/>
            <person name="Gislard M."/>
            <person name="Lluch J."/>
            <person name="Milhes M."/>
            <person name="Lampietro C."/>
            <person name="Lopez Roques C."/>
            <person name="Donnadieu C."/>
            <person name="Braasch I."/>
            <person name="Desvignes T."/>
            <person name="Postlethwait J."/>
            <person name="Bobe J."/>
            <person name="Guiguen Y."/>
            <person name="Dirks R."/>
        </authorList>
    </citation>
    <scope>NUCLEOTIDE SEQUENCE</scope>
    <source>
        <strain evidence="7">Tag_6206</strain>
        <tissue evidence="7">Liver</tissue>
    </source>
</reference>
<dbReference type="InterPro" id="IPR050111">
    <property type="entry name" value="C-type_lectin/snaclec_domain"/>
</dbReference>
<name>A0A9D3MHN2_ANGAN</name>
<feature type="region of interest" description="Disordered" evidence="4">
    <location>
        <begin position="1"/>
        <end position="21"/>
    </location>
</feature>
<dbReference type="AlphaFoldDB" id="A0A9D3MHN2"/>
<evidence type="ECO:0000256" key="4">
    <source>
        <dbReference type="SAM" id="MobiDB-lite"/>
    </source>
</evidence>
<keyword evidence="5" id="KW-0812">Transmembrane</keyword>
<dbReference type="CDD" id="cd03590">
    <property type="entry name" value="CLECT_DC-SIGN_like"/>
    <property type="match status" value="1"/>
</dbReference>
<evidence type="ECO:0000313" key="7">
    <source>
        <dbReference type="EMBL" id="KAG5849122.1"/>
    </source>
</evidence>
<dbReference type="InterPro" id="IPR001304">
    <property type="entry name" value="C-type_lectin-like"/>
</dbReference>
<protein>
    <recommendedName>
        <fullName evidence="6">C-type lectin domain-containing protein</fullName>
    </recommendedName>
</protein>
<keyword evidence="2" id="KW-1015">Disulfide bond</keyword>
<keyword evidence="1" id="KW-0430">Lectin</keyword>
<dbReference type="InterPro" id="IPR018378">
    <property type="entry name" value="C-type_lectin_CS"/>
</dbReference>
<evidence type="ECO:0000256" key="5">
    <source>
        <dbReference type="SAM" id="Phobius"/>
    </source>
</evidence>
<accession>A0A9D3MHN2</accession>
<dbReference type="EMBL" id="JAFIRN010000005">
    <property type="protein sequence ID" value="KAG5849122.1"/>
    <property type="molecule type" value="Genomic_DNA"/>
</dbReference>
<dbReference type="InterPro" id="IPR016187">
    <property type="entry name" value="CTDL_fold"/>
</dbReference>
<feature type="coiled-coil region" evidence="3">
    <location>
        <begin position="114"/>
        <end position="155"/>
    </location>
</feature>